<feature type="region of interest" description="Disordered" evidence="1">
    <location>
        <begin position="207"/>
        <end position="233"/>
    </location>
</feature>
<evidence type="ECO:0000313" key="3">
    <source>
        <dbReference type="Proteomes" id="UP001215280"/>
    </source>
</evidence>
<gene>
    <name evidence="2" type="ORF">DFH07DRAFT_947484</name>
</gene>
<protein>
    <submittedName>
        <fullName evidence="2">Uncharacterized protein</fullName>
    </submittedName>
</protein>
<evidence type="ECO:0000313" key="2">
    <source>
        <dbReference type="EMBL" id="KAJ7717252.1"/>
    </source>
</evidence>
<accession>A0AAD7MHK5</accession>
<evidence type="ECO:0000256" key="1">
    <source>
        <dbReference type="SAM" id="MobiDB-lite"/>
    </source>
</evidence>
<organism evidence="2 3">
    <name type="scientific">Mycena maculata</name>
    <dbReference type="NCBI Taxonomy" id="230809"/>
    <lineage>
        <taxon>Eukaryota</taxon>
        <taxon>Fungi</taxon>
        <taxon>Dikarya</taxon>
        <taxon>Basidiomycota</taxon>
        <taxon>Agaricomycotina</taxon>
        <taxon>Agaricomycetes</taxon>
        <taxon>Agaricomycetidae</taxon>
        <taxon>Agaricales</taxon>
        <taxon>Marasmiineae</taxon>
        <taxon>Mycenaceae</taxon>
        <taxon>Mycena</taxon>
    </lineage>
</organism>
<feature type="compositionally biased region" description="Polar residues" evidence="1">
    <location>
        <begin position="1"/>
        <end position="10"/>
    </location>
</feature>
<proteinExistence type="predicted"/>
<dbReference type="EMBL" id="JARJLG010000321">
    <property type="protein sequence ID" value="KAJ7717252.1"/>
    <property type="molecule type" value="Genomic_DNA"/>
</dbReference>
<comment type="caution">
    <text evidence="2">The sequence shown here is derived from an EMBL/GenBank/DDBJ whole genome shotgun (WGS) entry which is preliminary data.</text>
</comment>
<keyword evidence="3" id="KW-1185">Reference proteome</keyword>
<reference evidence="2" key="1">
    <citation type="submission" date="2023-03" db="EMBL/GenBank/DDBJ databases">
        <title>Massive genome expansion in bonnet fungi (Mycena s.s.) driven by repeated elements and novel gene families across ecological guilds.</title>
        <authorList>
            <consortium name="Lawrence Berkeley National Laboratory"/>
            <person name="Harder C.B."/>
            <person name="Miyauchi S."/>
            <person name="Viragh M."/>
            <person name="Kuo A."/>
            <person name="Thoen E."/>
            <person name="Andreopoulos B."/>
            <person name="Lu D."/>
            <person name="Skrede I."/>
            <person name="Drula E."/>
            <person name="Henrissat B."/>
            <person name="Morin E."/>
            <person name="Kohler A."/>
            <person name="Barry K."/>
            <person name="LaButti K."/>
            <person name="Morin E."/>
            <person name="Salamov A."/>
            <person name="Lipzen A."/>
            <person name="Mereny Z."/>
            <person name="Hegedus B."/>
            <person name="Baldrian P."/>
            <person name="Stursova M."/>
            <person name="Weitz H."/>
            <person name="Taylor A."/>
            <person name="Grigoriev I.V."/>
            <person name="Nagy L.G."/>
            <person name="Martin F."/>
            <person name="Kauserud H."/>
        </authorList>
    </citation>
    <scope>NUCLEOTIDE SEQUENCE</scope>
    <source>
        <strain evidence="2">CBHHK188m</strain>
    </source>
</reference>
<sequence length="623" mass="68316">MIVSEQTQVTGIAGRKRTGGGTSREYAPSSWMYPEGGSGKIRTDKDKDERDELIREFEGDMITTMIAQEASDLSRSDTDLFDGVPKSGHPIEKTFPNCQRSKFTLFNDIITILNSFLCLPDARTGGCTPPLTAVTDKPREVTEVFGLAWSRGPEARPQMFVSEATANQSVGITGDRKSGYYADADEWWGGHLRTGLAVGTPPLASLAPSSSVSGSEAGASSALGSGASSAGLVGTRGIGKTRRQFVGQRALFRAQVDGRSEGLEGRAWQVSWPRDTDAGAAALWVIWLFEDGAISTPSRIRSFPHPSVLSFARPRHPSVHPSSPHIHLRPTAQYDMTIPRSLPPVNQCAAQRDRTLRLATFFISGHLVVRDTFEGTWQMAAQEVFTPSWGGSVCFARGEDPAGIHEPTPTPARSTLPKSHSALNGIERSMPGWFWLASSAQFRIPQPLPIHVDASQCGGRKNIYIGQKIPKIQGTKDVLQYSSGEKWRDEFAVQREPEADAMNQLPISQRACDATSSGAIVEYRVEFMEGKREYLTTTGQRTRIIIRSISVLNLQPHIIGLGVNSLDRLDLRTMESPIEMTVSHSESITFGADIGWTRQTFDARDAVLWKEFSLLRSLFDTGF</sequence>
<feature type="region of interest" description="Disordered" evidence="1">
    <location>
        <begin position="1"/>
        <end position="48"/>
    </location>
</feature>
<dbReference type="AlphaFoldDB" id="A0AAD7MHK5"/>
<name>A0AAD7MHK5_9AGAR</name>
<dbReference type="Proteomes" id="UP001215280">
    <property type="component" value="Unassembled WGS sequence"/>
</dbReference>